<name>A0A9X6NHP9_HYPEX</name>
<protein>
    <recommendedName>
        <fullName evidence="3">beta-glucosidase</fullName>
        <ecNumber evidence="3">3.2.1.21</ecNumber>
    </recommendedName>
</protein>
<comment type="caution">
    <text evidence="6">The sequence shown here is derived from an EMBL/GenBank/DDBJ whole genome shotgun (WGS) entry which is preliminary data.</text>
</comment>
<evidence type="ECO:0000313" key="7">
    <source>
        <dbReference type="Proteomes" id="UP000192578"/>
    </source>
</evidence>
<dbReference type="EC" id="3.2.1.21" evidence="3"/>
<evidence type="ECO:0000256" key="1">
    <source>
        <dbReference type="ARBA" id="ARBA00000448"/>
    </source>
</evidence>
<dbReference type="Gene3D" id="2.60.40.10">
    <property type="entry name" value="Immunoglobulins"/>
    <property type="match status" value="1"/>
</dbReference>
<dbReference type="Proteomes" id="UP000192578">
    <property type="component" value="Unassembled WGS sequence"/>
</dbReference>
<dbReference type="EMBL" id="MTYJ01000298">
    <property type="protein sequence ID" value="OWA53018.1"/>
    <property type="molecule type" value="Genomic_DNA"/>
</dbReference>
<dbReference type="InterPro" id="IPR013783">
    <property type="entry name" value="Ig-like_fold"/>
</dbReference>
<proteinExistence type="inferred from homology"/>
<comment type="similarity">
    <text evidence="2">Belongs to the glycosyl hydrolase 3 family.</text>
</comment>
<dbReference type="InterPro" id="IPR036881">
    <property type="entry name" value="Glyco_hydro_3_C_sf"/>
</dbReference>
<dbReference type="PANTHER" id="PTHR42715">
    <property type="entry name" value="BETA-GLUCOSIDASE"/>
    <property type="match status" value="1"/>
</dbReference>
<evidence type="ECO:0000313" key="6">
    <source>
        <dbReference type="EMBL" id="OWA53018.1"/>
    </source>
</evidence>
<dbReference type="InterPro" id="IPR050288">
    <property type="entry name" value="Cellulose_deg_GH3"/>
</dbReference>
<dbReference type="SMART" id="SM01217">
    <property type="entry name" value="Fn3_like"/>
    <property type="match status" value="1"/>
</dbReference>
<evidence type="ECO:0000256" key="4">
    <source>
        <dbReference type="ARBA" id="ARBA00022801"/>
    </source>
</evidence>
<gene>
    <name evidence="6" type="ORF">BV898_17455</name>
</gene>
<keyword evidence="4" id="KW-0378">Hydrolase</keyword>
<dbReference type="Pfam" id="PF14310">
    <property type="entry name" value="Fn3-like"/>
    <property type="match status" value="1"/>
</dbReference>
<dbReference type="GO" id="GO:0008422">
    <property type="term" value="F:beta-glucosidase activity"/>
    <property type="evidence" value="ECO:0007669"/>
    <property type="project" value="UniProtKB-EC"/>
</dbReference>
<evidence type="ECO:0000256" key="2">
    <source>
        <dbReference type="ARBA" id="ARBA00005336"/>
    </source>
</evidence>
<dbReference type="InterPro" id="IPR026891">
    <property type="entry name" value="Fn3-like"/>
</dbReference>
<keyword evidence="7" id="KW-1185">Reference proteome</keyword>
<organism evidence="6 7">
    <name type="scientific">Hypsibius exemplaris</name>
    <name type="common">Freshwater tardigrade</name>
    <dbReference type="NCBI Taxonomy" id="2072580"/>
    <lineage>
        <taxon>Eukaryota</taxon>
        <taxon>Metazoa</taxon>
        <taxon>Ecdysozoa</taxon>
        <taxon>Tardigrada</taxon>
        <taxon>Eutardigrada</taxon>
        <taxon>Parachela</taxon>
        <taxon>Hypsibioidea</taxon>
        <taxon>Hypsibiidae</taxon>
        <taxon>Hypsibius</taxon>
    </lineage>
</organism>
<accession>A0A9X6NHP9</accession>
<dbReference type="AlphaFoldDB" id="A0A9X6NHP9"/>
<evidence type="ECO:0000256" key="3">
    <source>
        <dbReference type="ARBA" id="ARBA00012744"/>
    </source>
</evidence>
<reference evidence="7" key="1">
    <citation type="submission" date="2017-01" db="EMBL/GenBank/DDBJ databases">
        <title>Comparative genomics of anhydrobiosis in the tardigrade Hypsibius dujardini.</title>
        <authorList>
            <person name="Yoshida Y."/>
            <person name="Koutsovoulos G."/>
            <person name="Laetsch D."/>
            <person name="Stevens L."/>
            <person name="Kumar S."/>
            <person name="Horikawa D."/>
            <person name="Ishino K."/>
            <person name="Komine S."/>
            <person name="Tomita M."/>
            <person name="Blaxter M."/>
            <person name="Arakawa K."/>
        </authorList>
    </citation>
    <scope>NUCLEOTIDE SEQUENCE [LARGE SCALE GENOMIC DNA]</scope>
    <source>
        <strain evidence="7">Z151</strain>
    </source>
</reference>
<dbReference type="OrthoDB" id="47059at2759"/>
<dbReference type="SUPFAM" id="SSF52279">
    <property type="entry name" value="Beta-D-glucan exohydrolase, C-terminal domain"/>
    <property type="match status" value="1"/>
</dbReference>
<dbReference type="GO" id="GO:0005975">
    <property type="term" value="P:carbohydrate metabolic process"/>
    <property type="evidence" value="ECO:0007669"/>
    <property type="project" value="InterPro"/>
</dbReference>
<comment type="catalytic activity">
    <reaction evidence="1">
        <text>Hydrolysis of terminal, non-reducing beta-D-glucosyl residues with release of beta-D-glucose.</text>
        <dbReference type="EC" id="3.2.1.21"/>
    </reaction>
</comment>
<sequence>MDAPNTPLYPFGFGLSYTTFRIDELNLSAERVQNGESVRVSVQVENTGNRAGGSGAALSARCVRSDHSTMRQLKGFQKVALEAGEKRQVEFVVLPEDMSFLDEAWKMTVEAGEFEVFVGNSVNGDLMGKFTVEGSTPTAAPTGATTVITSTQASSAQSG</sequence>
<dbReference type="PANTHER" id="PTHR42715:SF10">
    <property type="entry name" value="BETA-GLUCOSIDASE"/>
    <property type="match status" value="1"/>
</dbReference>
<evidence type="ECO:0000259" key="5">
    <source>
        <dbReference type="SMART" id="SM01217"/>
    </source>
</evidence>
<feature type="domain" description="Fibronectin type III-like" evidence="5">
    <location>
        <begin position="60"/>
        <end position="122"/>
    </location>
</feature>